<dbReference type="InterPro" id="IPR029044">
    <property type="entry name" value="Nucleotide-diphossugar_trans"/>
</dbReference>
<reference evidence="6" key="1">
    <citation type="submission" date="2017-11" db="EMBL/GenBank/DDBJ databases">
        <authorList>
            <person name="Zhu W."/>
        </authorList>
    </citation>
    <scope>NUCLEOTIDE SEQUENCE [LARGE SCALE GENOMIC DNA]</scope>
    <source>
        <strain evidence="6">CAU 1183</strain>
    </source>
</reference>
<sequence>MKPKISIVVPIYNVEKFINRCFDSLISQSLKAIEIIAINDGSTDKSLDIVNEYAVKDARIIVVDKKNGGVSSARNVGIELAKGDYLGFVDPDDWIETDMYEAMYQTAIEDKADIVMCSYKSEFGSHSKEKNFHLPKKVSFIDQDVRLKVMRRLIGPLNEEISKPELLDAWGTVWSKLYRAEIIKENKITFTDLEIIGTNEDTLFNIETLYYTKKFIFLNQPYYHYWRGNSESITSRFKPSLKDNYSLLYKLIHQFLIEKGLGPEYYSALNNRISLNTLGLGFNEISKDNKSSILMKINRLKNILSDKQIQESYKQLEMSYFSFVWKLFYLCAKTKNAIGVYFMLSSINLLRKIVR</sequence>
<dbReference type="Pfam" id="PF00535">
    <property type="entry name" value="Glycos_transf_2"/>
    <property type="match status" value="1"/>
</dbReference>
<evidence type="ECO:0000256" key="1">
    <source>
        <dbReference type="ARBA" id="ARBA00006739"/>
    </source>
</evidence>
<feature type="domain" description="Glycosyltransferase 2-like" evidence="4">
    <location>
        <begin position="6"/>
        <end position="131"/>
    </location>
</feature>
<protein>
    <submittedName>
        <fullName evidence="5">Glycosyl transferase family 2</fullName>
    </submittedName>
</protein>
<gene>
    <name evidence="5" type="ORF">CWR48_01520</name>
</gene>
<comment type="caution">
    <text evidence="5">The sequence shown here is derived from an EMBL/GenBank/DDBJ whole genome shotgun (WGS) entry which is preliminary data.</text>
</comment>
<dbReference type="RefSeq" id="WP_115771271.1">
    <property type="nucleotide sequence ID" value="NZ_PIOC01000001.1"/>
</dbReference>
<dbReference type="InterPro" id="IPR001173">
    <property type="entry name" value="Glyco_trans_2-like"/>
</dbReference>
<dbReference type="Proteomes" id="UP000257143">
    <property type="component" value="Unassembled WGS sequence"/>
</dbReference>
<dbReference type="EMBL" id="PIOC01000001">
    <property type="protein sequence ID" value="RDW22412.1"/>
    <property type="molecule type" value="Genomic_DNA"/>
</dbReference>
<organism evidence="5 6">
    <name type="scientific">Oceanobacillus arenosus</name>
    <dbReference type="NCBI Taxonomy" id="1229153"/>
    <lineage>
        <taxon>Bacteria</taxon>
        <taxon>Bacillati</taxon>
        <taxon>Bacillota</taxon>
        <taxon>Bacilli</taxon>
        <taxon>Bacillales</taxon>
        <taxon>Bacillaceae</taxon>
        <taxon>Oceanobacillus</taxon>
    </lineage>
</organism>
<comment type="similarity">
    <text evidence="1">Belongs to the glycosyltransferase 2 family.</text>
</comment>
<dbReference type="GO" id="GO:0016757">
    <property type="term" value="F:glycosyltransferase activity"/>
    <property type="evidence" value="ECO:0007669"/>
    <property type="project" value="UniProtKB-KW"/>
</dbReference>
<evidence type="ECO:0000313" key="6">
    <source>
        <dbReference type="Proteomes" id="UP000257143"/>
    </source>
</evidence>
<dbReference type="PANTHER" id="PTHR22916">
    <property type="entry name" value="GLYCOSYLTRANSFERASE"/>
    <property type="match status" value="1"/>
</dbReference>
<dbReference type="CDD" id="cd00761">
    <property type="entry name" value="Glyco_tranf_GTA_type"/>
    <property type="match status" value="1"/>
</dbReference>
<proteinExistence type="inferred from homology"/>
<dbReference type="Gene3D" id="3.90.550.10">
    <property type="entry name" value="Spore Coat Polysaccharide Biosynthesis Protein SpsA, Chain A"/>
    <property type="match status" value="1"/>
</dbReference>
<evidence type="ECO:0000313" key="5">
    <source>
        <dbReference type="EMBL" id="RDW22412.1"/>
    </source>
</evidence>
<keyword evidence="2" id="KW-0328">Glycosyltransferase</keyword>
<dbReference type="PANTHER" id="PTHR22916:SF51">
    <property type="entry name" value="GLYCOSYLTRANSFERASE EPSH-RELATED"/>
    <property type="match status" value="1"/>
</dbReference>
<keyword evidence="3 5" id="KW-0808">Transferase</keyword>
<evidence type="ECO:0000259" key="4">
    <source>
        <dbReference type="Pfam" id="PF00535"/>
    </source>
</evidence>
<accession>A0A3D8Q2R9</accession>
<dbReference type="SUPFAM" id="SSF53448">
    <property type="entry name" value="Nucleotide-diphospho-sugar transferases"/>
    <property type="match status" value="1"/>
</dbReference>
<dbReference type="AlphaFoldDB" id="A0A3D8Q2R9"/>
<dbReference type="OrthoDB" id="396512at2"/>
<evidence type="ECO:0000256" key="2">
    <source>
        <dbReference type="ARBA" id="ARBA00022676"/>
    </source>
</evidence>
<keyword evidence="6" id="KW-1185">Reference proteome</keyword>
<evidence type="ECO:0000256" key="3">
    <source>
        <dbReference type="ARBA" id="ARBA00022679"/>
    </source>
</evidence>
<name>A0A3D8Q2R9_9BACI</name>